<feature type="chain" id="PRO_5010104172" evidence="4">
    <location>
        <begin position="20"/>
        <end position="263"/>
    </location>
</feature>
<reference evidence="5" key="1">
    <citation type="submission" date="2007-10" db="EMBL/GenBank/DDBJ databases">
        <authorList>
            <person name="Stapleton M."/>
            <person name="Carlson J."/>
            <person name="Frise E."/>
            <person name="Kapadia B."/>
            <person name="Park S."/>
            <person name="Wan K."/>
            <person name="Yu C."/>
            <person name="Celniker S."/>
        </authorList>
    </citation>
    <scope>NUCLEOTIDE SEQUENCE</scope>
</reference>
<name>A8WHB8_DROME</name>
<feature type="compositionally biased region" description="Polar residues" evidence="3">
    <location>
        <begin position="215"/>
        <end position="229"/>
    </location>
</feature>
<dbReference type="ExpressionAtlas" id="A8WHB8">
    <property type="expression patterns" value="baseline and differential"/>
</dbReference>
<dbReference type="InterPro" id="IPR050887">
    <property type="entry name" value="Beta-mannosidase_GH2"/>
</dbReference>
<accession>A8WHB8</accession>
<dbReference type="VEuPathDB" id="VectorBase:FBgn0037215"/>
<keyword evidence="1 4" id="KW-0732">Signal</keyword>
<dbReference type="GO" id="GO:0016798">
    <property type="term" value="F:hydrolase activity, acting on glycosyl bonds"/>
    <property type="evidence" value="ECO:0007669"/>
    <property type="project" value="UniProtKB-KW"/>
</dbReference>
<dbReference type="AlphaFoldDB" id="A8WHB8"/>
<evidence type="ECO:0000313" key="5">
    <source>
        <dbReference type="EMBL" id="ABW82123.1"/>
    </source>
</evidence>
<dbReference type="EMBL" id="BT031065">
    <property type="protein sequence ID" value="ABW82124.1"/>
    <property type="molecule type" value="mRNA"/>
</dbReference>
<feature type="signal peptide" evidence="4">
    <location>
        <begin position="1"/>
        <end position="19"/>
    </location>
</feature>
<proteinExistence type="evidence at transcript level"/>
<feature type="region of interest" description="Disordered" evidence="3">
    <location>
        <begin position="206"/>
        <end position="229"/>
    </location>
</feature>
<sequence length="263" mass="29482">MVGIHTLFVLILFIPNNFAKTILVEELTKWTLRNKTSYKCRTMAEPFFRVNCHPIFMKGANYVPAHTLPELSADADAVAHLLKSANEANMNMIRVWGGGLYESDTFYNLADFYGLLVWQDLAFSQAAYPLANDFVASVCVETVQNAQRLSYHPSLALIVTNNEIELFLSSNKSDFGENATRMDSDYKALFIETLIQELNVISRKDFSPRPDPMASTPSLGVQESGKNLSNNPQSLQVMCTFGTTKMDSALKRIQTLCFGIRLL</sequence>
<protein>
    <submittedName>
        <fullName evidence="5">IP20046p</fullName>
    </submittedName>
    <submittedName>
        <fullName evidence="6">IP20146p</fullName>
    </submittedName>
</protein>
<dbReference type="PANTHER" id="PTHR43730:SF1">
    <property type="entry name" value="BETA-MANNOSIDASE"/>
    <property type="match status" value="1"/>
</dbReference>
<evidence type="ECO:0000256" key="1">
    <source>
        <dbReference type="ARBA" id="ARBA00022729"/>
    </source>
</evidence>
<keyword evidence="2" id="KW-0378">Hydrolase</keyword>
<organism evidence="5">
    <name type="scientific">Drosophila melanogaster</name>
    <name type="common">Fruit fly</name>
    <dbReference type="NCBI Taxonomy" id="7227"/>
    <lineage>
        <taxon>Eukaryota</taxon>
        <taxon>Metazoa</taxon>
        <taxon>Ecdysozoa</taxon>
        <taxon>Arthropoda</taxon>
        <taxon>Hexapoda</taxon>
        <taxon>Insecta</taxon>
        <taxon>Pterygota</taxon>
        <taxon>Neoptera</taxon>
        <taxon>Endopterygota</taxon>
        <taxon>Diptera</taxon>
        <taxon>Brachycera</taxon>
        <taxon>Muscomorpha</taxon>
        <taxon>Ephydroidea</taxon>
        <taxon>Drosophilidae</taxon>
        <taxon>Drosophila</taxon>
        <taxon>Sophophora</taxon>
    </lineage>
</organism>
<keyword evidence="2" id="KW-0326">Glycosidase</keyword>
<dbReference type="Gene3D" id="3.20.20.80">
    <property type="entry name" value="Glycosidases"/>
    <property type="match status" value="1"/>
</dbReference>
<dbReference type="OrthoDB" id="2866996at2759"/>
<evidence type="ECO:0000256" key="3">
    <source>
        <dbReference type="SAM" id="MobiDB-lite"/>
    </source>
</evidence>
<evidence type="ECO:0000313" key="6">
    <source>
        <dbReference type="EMBL" id="ABW82124.1"/>
    </source>
</evidence>
<dbReference type="PANTHER" id="PTHR43730">
    <property type="entry name" value="BETA-MANNOSIDASE"/>
    <property type="match status" value="1"/>
</dbReference>
<evidence type="ECO:0000256" key="4">
    <source>
        <dbReference type="SAM" id="SignalP"/>
    </source>
</evidence>
<dbReference type="SUPFAM" id="SSF51445">
    <property type="entry name" value="(Trans)glycosidases"/>
    <property type="match status" value="1"/>
</dbReference>
<evidence type="ECO:0000256" key="2">
    <source>
        <dbReference type="ARBA" id="ARBA00023295"/>
    </source>
</evidence>
<dbReference type="InterPro" id="IPR017853">
    <property type="entry name" value="GH"/>
</dbReference>
<dbReference type="EMBL" id="BT031064">
    <property type="protein sequence ID" value="ABW82123.1"/>
    <property type="molecule type" value="mRNA"/>
</dbReference>